<evidence type="ECO:0000313" key="1">
    <source>
        <dbReference type="EMBL" id="KAK4755091.1"/>
    </source>
</evidence>
<dbReference type="AlphaFoldDB" id="A0AAN7JVQ7"/>
<keyword evidence="2" id="KW-1185">Reference proteome</keyword>
<comment type="caution">
    <text evidence="1">The sequence shown here is derived from an EMBL/GenBank/DDBJ whole genome shotgun (WGS) entry which is preliminary data.</text>
</comment>
<dbReference type="EMBL" id="JAXIOK010000014">
    <property type="protein sequence ID" value="KAK4755091.1"/>
    <property type="molecule type" value="Genomic_DNA"/>
</dbReference>
<dbReference type="Proteomes" id="UP001345219">
    <property type="component" value="Chromosome 8"/>
</dbReference>
<accession>A0AAN7JVQ7</accession>
<gene>
    <name evidence="1" type="ORF">SAY87_008848</name>
</gene>
<name>A0AAN7JVQ7_9MYRT</name>
<organism evidence="1 2">
    <name type="scientific">Trapa incisa</name>
    <dbReference type="NCBI Taxonomy" id="236973"/>
    <lineage>
        <taxon>Eukaryota</taxon>
        <taxon>Viridiplantae</taxon>
        <taxon>Streptophyta</taxon>
        <taxon>Embryophyta</taxon>
        <taxon>Tracheophyta</taxon>
        <taxon>Spermatophyta</taxon>
        <taxon>Magnoliopsida</taxon>
        <taxon>eudicotyledons</taxon>
        <taxon>Gunneridae</taxon>
        <taxon>Pentapetalae</taxon>
        <taxon>rosids</taxon>
        <taxon>malvids</taxon>
        <taxon>Myrtales</taxon>
        <taxon>Lythraceae</taxon>
        <taxon>Trapa</taxon>
    </lineage>
</organism>
<evidence type="ECO:0000313" key="2">
    <source>
        <dbReference type="Proteomes" id="UP001345219"/>
    </source>
</evidence>
<protein>
    <submittedName>
        <fullName evidence="1">Uncharacterized protein</fullName>
    </submittedName>
</protein>
<proteinExistence type="predicted"/>
<reference evidence="1 2" key="1">
    <citation type="journal article" date="2023" name="Hortic Res">
        <title>Pangenome of water caltrop reveals structural variations and asymmetric subgenome divergence after allopolyploidization.</title>
        <authorList>
            <person name="Zhang X."/>
            <person name="Chen Y."/>
            <person name="Wang L."/>
            <person name="Yuan Y."/>
            <person name="Fang M."/>
            <person name="Shi L."/>
            <person name="Lu R."/>
            <person name="Comes H.P."/>
            <person name="Ma Y."/>
            <person name="Chen Y."/>
            <person name="Huang G."/>
            <person name="Zhou Y."/>
            <person name="Zheng Z."/>
            <person name="Qiu Y."/>
        </authorList>
    </citation>
    <scope>NUCLEOTIDE SEQUENCE [LARGE SCALE GENOMIC DNA]</scope>
    <source>
        <tissue evidence="1">Roots</tissue>
    </source>
</reference>
<sequence length="125" mass="14491">MDWTGPKWPCNMKHVIGYSIGCKILNGLFGPFRHMEINNYALHHRPLPPRPWLLQNTTLKEKADAWILRPVLFNTHQERRERIERERGRGSGGIEAEGHRKGDSFESIYRGCSLSSRVVCNRLVP</sequence>